<reference evidence="2 3" key="1">
    <citation type="submission" date="2009-01" db="EMBL/GenBank/DDBJ databases">
        <authorList>
            <person name="Qin X."/>
            <person name="Bachman B."/>
            <person name="Battles P."/>
            <person name="Bell A."/>
            <person name="Bess C."/>
            <person name="Bickham C."/>
            <person name="Chaboub L."/>
            <person name="Chen D."/>
            <person name="Coyle M."/>
            <person name="Deiros D.R."/>
            <person name="Dinh H."/>
            <person name="Forbes L."/>
            <person name="Fowler G."/>
            <person name="Francisco L."/>
            <person name="Fu Q."/>
            <person name="Gubbala S."/>
            <person name="Hale W."/>
            <person name="Han Y."/>
            <person name="Hemphill L."/>
            <person name="Highlander S.K."/>
            <person name="Hirani K."/>
            <person name="Hogues M."/>
            <person name="Jackson L."/>
            <person name="Jakkamsetti A."/>
            <person name="Javaid M."/>
            <person name="Jiang H."/>
            <person name="Korchina V."/>
            <person name="Kovar C."/>
            <person name="Lara F."/>
            <person name="Lee S."/>
            <person name="Mata R."/>
            <person name="Mathew T."/>
            <person name="Moen C."/>
            <person name="Morales K."/>
            <person name="Munidasa M."/>
            <person name="Nazareth L."/>
            <person name="Ngo R."/>
            <person name="Nguyen L."/>
            <person name="Okwuonu G."/>
            <person name="Ongeri F."/>
            <person name="Patil S."/>
            <person name="Petrosino J."/>
            <person name="Pham C."/>
            <person name="Pham P."/>
            <person name="Pu L.-L."/>
            <person name="Puazo M."/>
            <person name="Raj R."/>
            <person name="Reid J."/>
            <person name="Rouhana J."/>
            <person name="Saada N."/>
            <person name="Shang Y."/>
            <person name="Simmons D."/>
            <person name="Thornton R."/>
            <person name="Warren J."/>
            <person name="Weissenberger G."/>
            <person name="Zhang J."/>
            <person name="Zhang L."/>
            <person name="Zhou C."/>
            <person name="Zhu D."/>
            <person name="Muzny D."/>
            <person name="Worley K."/>
            <person name="Gibbs R."/>
        </authorList>
    </citation>
    <scope>NUCLEOTIDE SEQUENCE [LARGE SCALE GENOMIC DNA]</scope>
    <source>
        <strain evidence="2 3">DSM 16047</strain>
    </source>
</reference>
<protein>
    <submittedName>
        <fullName evidence="2">Uncharacterized protein</fullName>
    </submittedName>
</protein>
<keyword evidence="3" id="KW-1185">Reference proteome</keyword>
<feature type="transmembrane region" description="Helical" evidence="1">
    <location>
        <begin position="15"/>
        <end position="39"/>
    </location>
</feature>
<organism evidence="2 3">
    <name type="scientific">Lactobacillus ultunensis DSM 16047</name>
    <dbReference type="NCBI Taxonomy" id="525365"/>
    <lineage>
        <taxon>Bacteria</taxon>
        <taxon>Bacillati</taxon>
        <taxon>Bacillota</taxon>
        <taxon>Bacilli</taxon>
        <taxon>Lactobacillales</taxon>
        <taxon>Lactobacillaceae</taxon>
        <taxon>Lactobacillus</taxon>
    </lineage>
</organism>
<dbReference type="Proteomes" id="UP000005583">
    <property type="component" value="Unassembled WGS sequence"/>
</dbReference>
<dbReference type="eggNOG" id="ENOG5030ADR">
    <property type="taxonomic scope" value="Bacteria"/>
</dbReference>
<dbReference type="AlphaFoldDB" id="C2EPG0"/>
<accession>C2EPG0</accession>
<comment type="caution">
    <text evidence="2">The sequence shown here is derived from an EMBL/GenBank/DDBJ whole genome shotgun (WGS) entry which is preliminary data.</text>
</comment>
<sequence length="76" mass="8716">MPGEWSLDGGLKMLYLIYILIGVLIILAANYAITAFLAIHDWLENREKDQLSFGDAFKKYFAKNNNIPTKFSDLFN</sequence>
<dbReference type="HOGENOM" id="CLU_207833_0_0_9"/>
<name>C2EPG0_9LACO</name>
<gene>
    <name evidence="2" type="ORF">HMPREF0548_1556</name>
</gene>
<evidence type="ECO:0000313" key="2">
    <source>
        <dbReference type="EMBL" id="EEJ71536.1"/>
    </source>
</evidence>
<dbReference type="EMBL" id="ACGU01000070">
    <property type="protein sequence ID" value="EEJ71536.1"/>
    <property type="molecule type" value="Genomic_DNA"/>
</dbReference>
<evidence type="ECO:0000256" key="1">
    <source>
        <dbReference type="SAM" id="Phobius"/>
    </source>
</evidence>
<keyword evidence="1" id="KW-1133">Transmembrane helix</keyword>
<keyword evidence="1" id="KW-0472">Membrane</keyword>
<keyword evidence="1" id="KW-0812">Transmembrane</keyword>
<dbReference type="STRING" id="525365.HMPREF0548_1556"/>
<proteinExistence type="predicted"/>
<evidence type="ECO:0000313" key="3">
    <source>
        <dbReference type="Proteomes" id="UP000005583"/>
    </source>
</evidence>